<dbReference type="Gene3D" id="3.30.70.100">
    <property type="match status" value="1"/>
</dbReference>
<evidence type="ECO:0008006" key="3">
    <source>
        <dbReference type="Google" id="ProtNLM"/>
    </source>
</evidence>
<dbReference type="OrthoDB" id="9792392at2"/>
<organism evidence="1 2">
    <name type="scientific">Methylobrevis pamukkalensis</name>
    <dbReference type="NCBI Taxonomy" id="1439726"/>
    <lineage>
        <taxon>Bacteria</taxon>
        <taxon>Pseudomonadati</taxon>
        <taxon>Pseudomonadota</taxon>
        <taxon>Alphaproteobacteria</taxon>
        <taxon>Hyphomicrobiales</taxon>
        <taxon>Pleomorphomonadaceae</taxon>
        <taxon>Methylobrevis</taxon>
    </lineage>
</organism>
<keyword evidence="2" id="KW-1185">Reference proteome</keyword>
<dbReference type="EMBL" id="MCRJ01000009">
    <property type="protein sequence ID" value="ODN72016.1"/>
    <property type="molecule type" value="Genomic_DNA"/>
</dbReference>
<protein>
    <recommendedName>
        <fullName evidence="3">RNA signal recognition particle</fullName>
    </recommendedName>
</protein>
<dbReference type="PIRSF" id="PIRSF007028">
    <property type="entry name" value="UCP007028"/>
    <property type="match status" value="1"/>
</dbReference>
<sequence length="117" mass="13186">MSYVDGFVVAVPTENKEVYRTFASQFAVWLKERGATRVVECWGDDVPDGKLTDFRRSVQAEDGETVVFSWVEYPSKEVRDAAMQALMTDPAMEEYGKGMPFDGKRMIFGGFAPIIDL</sequence>
<dbReference type="InterPro" id="IPR011008">
    <property type="entry name" value="Dimeric_a/b-barrel"/>
</dbReference>
<reference evidence="1 2" key="1">
    <citation type="submission" date="2016-07" db="EMBL/GenBank/DDBJ databases">
        <title>Draft Genome Sequence of Methylobrevis pamukkalensis PK2.</title>
        <authorList>
            <person name="Vasilenko O.V."/>
            <person name="Doronina N.V."/>
            <person name="Shmareva M.N."/>
            <person name="Tarlachkov S.V."/>
            <person name="Mustakhimov I."/>
            <person name="Trotsenko Y.A."/>
        </authorList>
    </citation>
    <scope>NUCLEOTIDE SEQUENCE [LARGE SCALE GENOMIC DNA]</scope>
    <source>
        <strain evidence="1 2">PK2</strain>
    </source>
</reference>
<dbReference type="AlphaFoldDB" id="A0A1E3H897"/>
<dbReference type="RefSeq" id="WP_069305775.1">
    <property type="nucleotide sequence ID" value="NZ_MCRJ01000009.1"/>
</dbReference>
<name>A0A1E3H897_9HYPH</name>
<dbReference type="Pfam" id="PF07237">
    <property type="entry name" value="DUF1428"/>
    <property type="match status" value="1"/>
</dbReference>
<dbReference type="Proteomes" id="UP000094622">
    <property type="component" value="Unassembled WGS sequence"/>
</dbReference>
<comment type="caution">
    <text evidence="1">The sequence shown here is derived from an EMBL/GenBank/DDBJ whole genome shotgun (WGS) entry which is preliminary data.</text>
</comment>
<dbReference type="SUPFAM" id="SSF54909">
    <property type="entry name" value="Dimeric alpha+beta barrel"/>
    <property type="match status" value="1"/>
</dbReference>
<evidence type="ECO:0000313" key="2">
    <source>
        <dbReference type="Proteomes" id="UP000094622"/>
    </source>
</evidence>
<evidence type="ECO:0000313" key="1">
    <source>
        <dbReference type="EMBL" id="ODN72016.1"/>
    </source>
</evidence>
<proteinExistence type="predicted"/>
<dbReference type="InterPro" id="IPR009874">
    <property type="entry name" value="DUF1428"/>
</dbReference>
<dbReference type="PATRIC" id="fig|1439726.3.peg.676"/>
<accession>A0A1E3H897</accession>
<gene>
    <name evidence="1" type="ORF">A6302_00641</name>
</gene>